<evidence type="ECO:0000313" key="2">
    <source>
        <dbReference type="Proteomes" id="UP000008237"/>
    </source>
</evidence>
<dbReference type="AlphaFoldDB" id="E2B9N0"/>
<sequence length="99" mass="11245">IDGLPLFRSSNIQFWPILGLIKSFTQNIPFTIGIFCGTSKPMSLEKFLDNFINELHNLLEEGIEFNNKTYREEVHSFVCDAPAKAYLKIIKSHGGYSSC</sequence>
<dbReference type="PANTHER" id="PTHR33053:SF24">
    <property type="entry name" value="TRANSPOSASE DOMAIN-CONTAINING PROTEIN"/>
    <property type="match status" value="1"/>
</dbReference>
<reference evidence="1 2" key="1">
    <citation type="journal article" date="2010" name="Science">
        <title>Genomic comparison of the ants Camponotus floridanus and Harpegnathos saltator.</title>
        <authorList>
            <person name="Bonasio R."/>
            <person name="Zhang G."/>
            <person name="Ye C."/>
            <person name="Mutti N.S."/>
            <person name="Fang X."/>
            <person name="Qin N."/>
            <person name="Donahue G."/>
            <person name="Yang P."/>
            <person name="Li Q."/>
            <person name="Li C."/>
            <person name="Zhang P."/>
            <person name="Huang Z."/>
            <person name="Berger S.L."/>
            <person name="Reinberg D."/>
            <person name="Wang J."/>
            <person name="Liebig J."/>
        </authorList>
    </citation>
    <scope>NUCLEOTIDE SEQUENCE [LARGE SCALE GENOMIC DNA]</scope>
    <source>
        <strain evidence="1 2">R22 G/1</strain>
    </source>
</reference>
<accession>E2B9N0</accession>
<keyword evidence="2" id="KW-1185">Reference proteome</keyword>
<name>E2B9N0_HARSA</name>
<protein>
    <submittedName>
        <fullName evidence="1">Uncharacterized protein</fullName>
    </submittedName>
</protein>
<proteinExistence type="predicted"/>
<dbReference type="PANTHER" id="PTHR33053">
    <property type="entry name" value="PROTEIN, PUTATIVE-RELATED"/>
    <property type="match status" value="1"/>
</dbReference>
<dbReference type="STRING" id="610380.E2B9N0"/>
<feature type="non-terminal residue" evidence="1">
    <location>
        <position position="99"/>
    </location>
</feature>
<evidence type="ECO:0000313" key="1">
    <source>
        <dbReference type="EMBL" id="EFN87600.1"/>
    </source>
</evidence>
<dbReference type="Proteomes" id="UP000008237">
    <property type="component" value="Unassembled WGS sequence"/>
</dbReference>
<dbReference type="InParanoid" id="E2B9N0"/>
<feature type="non-terminal residue" evidence="1">
    <location>
        <position position="1"/>
    </location>
</feature>
<dbReference type="EMBL" id="GL446576">
    <property type="protein sequence ID" value="EFN87600.1"/>
    <property type="molecule type" value="Genomic_DNA"/>
</dbReference>
<organism evidence="2">
    <name type="scientific">Harpegnathos saltator</name>
    <name type="common">Jerdon's jumping ant</name>
    <dbReference type="NCBI Taxonomy" id="610380"/>
    <lineage>
        <taxon>Eukaryota</taxon>
        <taxon>Metazoa</taxon>
        <taxon>Ecdysozoa</taxon>
        <taxon>Arthropoda</taxon>
        <taxon>Hexapoda</taxon>
        <taxon>Insecta</taxon>
        <taxon>Pterygota</taxon>
        <taxon>Neoptera</taxon>
        <taxon>Endopterygota</taxon>
        <taxon>Hymenoptera</taxon>
        <taxon>Apocrita</taxon>
        <taxon>Aculeata</taxon>
        <taxon>Formicoidea</taxon>
        <taxon>Formicidae</taxon>
        <taxon>Ponerinae</taxon>
        <taxon>Ponerini</taxon>
        <taxon>Harpegnathos</taxon>
    </lineage>
</organism>
<dbReference type="OMA" id="NEEIWPI"/>
<gene>
    <name evidence="1" type="ORF">EAI_11775</name>
</gene>